<feature type="region of interest" description="Disordered" evidence="1">
    <location>
        <begin position="86"/>
        <end position="117"/>
    </location>
</feature>
<reference evidence="4" key="1">
    <citation type="submission" date="2018-03" db="EMBL/GenBank/DDBJ databases">
        <title>Genomic analysis of the strain SH-1 isolated from shrimp intestine.</title>
        <authorList>
            <person name="Kim Y.-S."/>
            <person name="Kim S.-E."/>
            <person name="Kim K.-H."/>
        </authorList>
    </citation>
    <scope>NUCLEOTIDE SEQUENCE [LARGE SCALE GENOMIC DNA]</scope>
    <source>
        <strain evidence="4">SH-1</strain>
    </source>
</reference>
<feature type="transmembrane region" description="Helical" evidence="2">
    <location>
        <begin position="6"/>
        <end position="29"/>
    </location>
</feature>
<feature type="compositionally biased region" description="Gly residues" evidence="1">
    <location>
        <begin position="93"/>
        <end position="117"/>
    </location>
</feature>
<accession>A0A2S0MSL1</accession>
<keyword evidence="4" id="KW-1185">Reference proteome</keyword>
<keyword evidence="2" id="KW-0472">Membrane</keyword>
<proteinExistence type="predicted"/>
<name>A0A2S0MSL1_9RHOB</name>
<dbReference type="RefSeq" id="WP_106473189.1">
    <property type="nucleotide sequence ID" value="NZ_CP027665.1"/>
</dbReference>
<evidence type="ECO:0000256" key="2">
    <source>
        <dbReference type="SAM" id="Phobius"/>
    </source>
</evidence>
<dbReference type="Proteomes" id="UP000237655">
    <property type="component" value="Chromosome"/>
</dbReference>
<evidence type="ECO:0000313" key="3">
    <source>
        <dbReference type="EMBL" id="AVO38879.1"/>
    </source>
</evidence>
<dbReference type="EMBL" id="CP027665">
    <property type="protein sequence ID" value="AVO38879.1"/>
    <property type="molecule type" value="Genomic_DNA"/>
</dbReference>
<keyword evidence="2" id="KW-0812">Transmembrane</keyword>
<protein>
    <submittedName>
        <fullName evidence="3">Uncharacterized protein</fullName>
    </submittedName>
</protein>
<sequence length="117" mass="11263">MSGGVFWITVIVGGVVIILVFDVFGRFITSLIVTCRLKRGIIIKDACVGKCPPGQQCVALTTRPYFGFGTQAATCGCVPVGAGGTPTTPPPGGVAGSGGAGTGSGGSGGGGSAADGD</sequence>
<organism evidence="3 4">
    <name type="scientific">Pukyongiella litopenaei</name>
    <dbReference type="NCBI Taxonomy" id="2605946"/>
    <lineage>
        <taxon>Bacteria</taxon>
        <taxon>Pseudomonadati</taxon>
        <taxon>Pseudomonadota</taxon>
        <taxon>Alphaproteobacteria</taxon>
        <taxon>Rhodobacterales</taxon>
        <taxon>Paracoccaceae</taxon>
        <taxon>Pukyongiella</taxon>
    </lineage>
</organism>
<keyword evidence="2" id="KW-1133">Transmembrane helix</keyword>
<evidence type="ECO:0000256" key="1">
    <source>
        <dbReference type="SAM" id="MobiDB-lite"/>
    </source>
</evidence>
<dbReference type="KEGG" id="thas:C6Y53_15010"/>
<gene>
    <name evidence="3" type="ORF">C6Y53_15010</name>
</gene>
<evidence type="ECO:0000313" key="4">
    <source>
        <dbReference type="Proteomes" id="UP000237655"/>
    </source>
</evidence>
<dbReference type="AlphaFoldDB" id="A0A2S0MSL1"/>